<sequence length="41" mass="4606">MSSDNAQQKANEEGNRRREQIEAERRQKEIDAGAASSTKKS</sequence>
<accession>A0A5C5VS91</accession>
<protein>
    <submittedName>
        <fullName evidence="2">Uncharacterized protein</fullName>
    </submittedName>
</protein>
<dbReference type="EMBL" id="SIHI01000043">
    <property type="protein sequence ID" value="TWT41506.1"/>
    <property type="molecule type" value="Genomic_DNA"/>
</dbReference>
<dbReference type="Proteomes" id="UP000317243">
    <property type="component" value="Unassembled WGS sequence"/>
</dbReference>
<feature type="compositionally biased region" description="Basic and acidic residues" evidence="1">
    <location>
        <begin position="10"/>
        <end position="31"/>
    </location>
</feature>
<name>A0A5C5VS91_9PLAN</name>
<gene>
    <name evidence="2" type="ORF">KOR42_47770</name>
</gene>
<keyword evidence="3" id="KW-1185">Reference proteome</keyword>
<organism evidence="2 3">
    <name type="scientific">Thalassoglobus neptunius</name>
    <dbReference type="NCBI Taxonomy" id="1938619"/>
    <lineage>
        <taxon>Bacteria</taxon>
        <taxon>Pseudomonadati</taxon>
        <taxon>Planctomycetota</taxon>
        <taxon>Planctomycetia</taxon>
        <taxon>Planctomycetales</taxon>
        <taxon>Planctomycetaceae</taxon>
        <taxon>Thalassoglobus</taxon>
    </lineage>
</organism>
<proteinExistence type="predicted"/>
<comment type="caution">
    <text evidence="2">The sequence shown here is derived from an EMBL/GenBank/DDBJ whole genome shotgun (WGS) entry which is preliminary data.</text>
</comment>
<feature type="region of interest" description="Disordered" evidence="1">
    <location>
        <begin position="1"/>
        <end position="41"/>
    </location>
</feature>
<evidence type="ECO:0000256" key="1">
    <source>
        <dbReference type="SAM" id="MobiDB-lite"/>
    </source>
</evidence>
<evidence type="ECO:0000313" key="3">
    <source>
        <dbReference type="Proteomes" id="UP000317243"/>
    </source>
</evidence>
<reference evidence="2 3" key="1">
    <citation type="submission" date="2019-02" db="EMBL/GenBank/DDBJ databases">
        <title>Deep-cultivation of Planctomycetes and their phenomic and genomic characterization uncovers novel biology.</title>
        <authorList>
            <person name="Wiegand S."/>
            <person name="Jogler M."/>
            <person name="Boedeker C."/>
            <person name="Pinto D."/>
            <person name="Vollmers J."/>
            <person name="Rivas-Marin E."/>
            <person name="Kohn T."/>
            <person name="Peeters S.H."/>
            <person name="Heuer A."/>
            <person name="Rast P."/>
            <person name="Oberbeckmann S."/>
            <person name="Bunk B."/>
            <person name="Jeske O."/>
            <person name="Meyerdierks A."/>
            <person name="Storesund J.E."/>
            <person name="Kallscheuer N."/>
            <person name="Luecker S."/>
            <person name="Lage O.M."/>
            <person name="Pohl T."/>
            <person name="Merkel B.J."/>
            <person name="Hornburger P."/>
            <person name="Mueller R.-W."/>
            <person name="Bruemmer F."/>
            <person name="Labrenz M."/>
            <person name="Spormann A.M."/>
            <person name="Op Den Camp H."/>
            <person name="Overmann J."/>
            <person name="Amann R."/>
            <person name="Jetten M.S.M."/>
            <person name="Mascher T."/>
            <person name="Medema M.H."/>
            <person name="Devos D.P."/>
            <person name="Kaster A.-K."/>
            <person name="Ovreas L."/>
            <person name="Rohde M."/>
            <person name="Galperin M.Y."/>
            <person name="Jogler C."/>
        </authorList>
    </citation>
    <scope>NUCLEOTIDE SEQUENCE [LARGE SCALE GENOMIC DNA]</scope>
    <source>
        <strain evidence="2 3">KOR42</strain>
    </source>
</reference>
<evidence type="ECO:0000313" key="2">
    <source>
        <dbReference type="EMBL" id="TWT41506.1"/>
    </source>
</evidence>
<dbReference type="AlphaFoldDB" id="A0A5C5VS91"/>